<feature type="signal peptide" evidence="1">
    <location>
        <begin position="1"/>
        <end position="19"/>
    </location>
</feature>
<comment type="caution">
    <text evidence="2">The sequence shown here is derived from an EMBL/GenBank/DDBJ whole genome shotgun (WGS) entry which is preliminary data.</text>
</comment>
<dbReference type="GO" id="GO:0030638">
    <property type="term" value="P:polyketide metabolic process"/>
    <property type="evidence" value="ECO:0007669"/>
    <property type="project" value="InterPro"/>
</dbReference>
<dbReference type="EMBL" id="NKHF01000014">
    <property type="protein sequence ID" value="PCK33166.1"/>
    <property type="molecule type" value="Genomic_DNA"/>
</dbReference>
<dbReference type="InterPro" id="IPR032710">
    <property type="entry name" value="NTF2-like_dom_sf"/>
</dbReference>
<dbReference type="PANTHER" id="PTHR38436">
    <property type="entry name" value="POLYKETIDE CYCLASE SNOAL-LIKE DOMAIN"/>
    <property type="match status" value="1"/>
</dbReference>
<dbReference type="Proteomes" id="UP000228621">
    <property type="component" value="Unassembled WGS sequence"/>
</dbReference>
<dbReference type="AlphaFoldDB" id="A0A2A5JUY4"/>
<dbReference type="OrthoDB" id="8588307at2"/>
<evidence type="ECO:0000313" key="2">
    <source>
        <dbReference type="EMBL" id="PCK33166.1"/>
    </source>
</evidence>
<organism evidence="2 3">
    <name type="scientific">Pseudoalteromonas piscicida</name>
    <dbReference type="NCBI Taxonomy" id="43662"/>
    <lineage>
        <taxon>Bacteria</taxon>
        <taxon>Pseudomonadati</taxon>
        <taxon>Pseudomonadota</taxon>
        <taxon>Gammaproteobacteria</taxon>
        <taxon>Alteromonadales</taxon>
        <taxon>Pseudoalteromonadaceae</taxon>
        <taxon>Pseudoalteromonas</taxon>
    </lineage>
</organism>
<accession>A0A2A5JUY4</accession>
<protein>
    <submittedName>
        <fullName evidence="2">Ester cyclase</fullName>
    </submittedName>
</protein>
<reference evidence="3" key="1">
    <citation type="journal article" date="2019" name="Genome Announc.">
        <title>Draft Genome Sequence of Pseudoalteromonas piscicida Strain 36Y ROTHPW, an Hypersaline Seawater Isolate from the South Coast of Sonora, Mexico.</title>
        <authorList>
            <person name="Sanchez-Diaz R."/>
            <person name="Molina-Garza Z.J."/>
            <person name="Cruz-Suarez L.E."/>
            <person name="Selvin J."/>
            <person name="Kiran G.S."/>
            <person name="Ibarra-Gamez J.C."/>
            <person name="Gomez-Gil B."/>
            <person name="Galaviz-Silva L."/>
        </authorList>
    </citation>
    <scope>NUCLEOTIDE SEQUENCE [LARGE SCALE GENOMIC DNA]</scope>
    <source>
        <strain evidence="3">36Y_RITHPW</strain>
    </source>
</reference>
<dbReference type="RefSeq" id="WP_099640715.1">
    <property type="nucleotide sequence ID" value="NZ_NKHF01000014.1"/>
</dbReference>
<name>A0A2A5JUY4_PSEO7</name>
<keyword evidence="3" id="KW-1185">Reference proteome</keyword>
<dbReference type="Pfam" id="PF07366">
    <property type="entry name" value="SnoaL"/>
    <property type="match status" value="1"/>
</dbReference>
<dbReference type="PANTHER" id="PTHR38436:SF1">
    <property type="entry name" value="ESTER CYCLASE"/>
    <property type="match status" value="1"/>
</dbReference>
<evidence type="ECO:0000256" key="1">
    <source>
        <dbReference type="SAM" id="SignalP"/>
    </source>
</evidence>
<feature type="chain" id="PRO_5012901711" evidence="1">
    <location>
        <begin position="20"/>
        <end position="172"/>
    </location>
</feature>
<dbReference type="InterPro" id="IPR009959">
    <property type="entry name" value="Cyclase_SnoaL-like"/>
</dbReference>
<proteinExistence type="predicted"/>
<gene>
    <name evidence="2" type="ORF">CEX98_03340</name>
</gene>
<sequence>MIKHALILALSVSMTTALAAPNEELPVAKVTQICDSAQCQTAANAALQYAAFWHSGDAKFARKALSNTFTDMTLPKGRKQGLKGVLEASSGFRRAVPDLKAEVEHLLVSGSFVTVRLRFFGHFSGQFGEHQGAGQAIDFRAVDVYYVDGEKITKNWHLEDYHTLFEQMQINE</sequence>
<dbReference type="Gene3D" id="3.10.450.50">
    <property type="match status" value="1"/>
</dbReference>
<dbReference type="SUPFAM" id="SSF54427">
    <property type="entry name" value="NTF2-like"/>
    <property type="match status" value="1"/>
</dbReference>
<keyword evidence="1" id="KW-0732">Signal</keyword>
<evidence type="ECO:0000313" key="3">
    <source>
        <dbReference type="Proteomes" id="UP000228621"/>
    </source>
</evidence>